<protein>
    <recommendedName>
        <fullName evidence="4">NADP-dependent oxidoreductase domain-containing protein</fullName>
    </recommendedName>
</protein>
<dbReference type="PANTHER" id="PTHR43827">
    <property type="entry name" value="2,5-DIKETO-D-GLUCONIC ACID REDUCTASE"/>
    <property type="match status" value="1"/>
</dbReference>
<evidence type="ECO:0000256" key="3">
    <source>
        <dbReference type="ARBA" id="ARBA00023002"/>
    </source>
</evidence>
<dbReference type="OrthoDB" id="6422552at2759"/>
<dbReference type="EMBL" id="CAJPIZ010012913">
    <property type="protein sequence ID" value="CAG2113970.1"/>
    <property type="molecule type" value="Genomic_DNA"/>
</dbReference>
<feature type="domain" description="NADP-dependent oxidoreductase" evidence="4">
    <location>
        <begin position="2"/>
        <end position="86"/>
    </location>
</feature>
<accession>A0A7R9Q5Y0</accession>
<evidence type="ECO:0000256" key="2">
    <source>
        <dbReference type="ARBA" id="ARBA00022857"/>
    </source>
</evidence>
<evidence type="ECO:0000313" key="6">
    <source>
        <dbReference type="Proteomes" id="UP000759131"/>
    </source>
</evidence>
<evidence type="ECO:0000313" key="5">
    <source>
        <dbReference type="EMBL" id="CAD7633540.1"/>
    </source>
</evidence>
<dbReference type="GO" id="GO:0016616">
    <property type="term" value="F:oxidoreductase activity, acting on the CH-OH group of donors, NAD or NADP as acceptor"/>
    <property type="evidence" value="ECO:0007669"/>
    <property type="project" value="UniProtKB-ARBA"/>
</dbReference>
<dbReference type="PANTHER" id="PTHR43827:SF3">
    <property type="entry name" value="NADP-DEPENDENT OXIDOREDUCTASE DOMAIN-CONTAINING PROTEIN"/>
    <property type="match status" value="1"/>
</dbReference>
<gene>
    <name evidence="5" type="ORF">OSB1V03_LOCUS13937</name>
</gene>
<evidence type="ECO:0000259" key="4">
    <source>
        <dbReference type="Pfam" id="PF00248"/>
    </source>
</evidence>
<dbReference type="EMBL" id="OC867488">
    <property type="protein sequence ID" value="CAD7633540.1"/>
    <property type="molecule type" value="Genomic_DNA"/>
</dbReference>
<keyword evidence="6" id="KW-1185">Reference proteome</keyword>
<dbReference type="InterPro" id="IPR020471">
    <property type="entry name" value="AKR"/>
</dbReference>
<name>A0A7R9Q5Y0_9ACAR</name>
<evidence type="ECO:0000256" key="1">
    <source>
        <dbReference type="ARBA" id="ARBA00007905"/>
    </source>
</evidence>
<organism evidence="5">
    <name type="scientific">Medioppia subpectinata</name>
    <dbReference type="NCBI Taxonomy" id="1979941"/>
    <lineage>
        <taxon>Eukaryota</taxon>
        <taxon>Metazoa</taxon>
        <taxon>Ecdysozoa</taxon>
        <taxon>Arthropoda</taxon>
        <taxon>Chelicerata</taxon>
        <taxon>Arachnida</taxon>
        <taxon>Acari</taxon>
        <taxon>Acariformes</taxon>
        <taxon>Sarcoptiformes</taxon>
        <taxon>Oribatida</taxon>
        <taxon>Brachypylina</taxon>
        <taxon>Oppioidea</taxon>
        <taxon>Oppiidae</taxon>
        <taxon>Medioppia</taxon>
    </lineage>
</organism>
<dbReference type="AlphaFoldDB" id="A0A7R9Q5Y0"/>
<feature type="non-terminal residue" evidence="5">
    <location>
        <position position="1"/>
    </location>
</feature>
<reference evidence="5" key="1">
    <citation type="submission" date="2020-11" db="EMBL/GenBank/DDBJ databases">
        <authorList>
            <person name="Tran Van P."/>
        </authorList>
    </citation>
    <scope>NUCLEOTIDE SEQUENCE</scope>
</reference>
<keyword evidence="3" id="KW-0560">Oxidoreductase</keyword>
<sequence length="93" mass="10863">IECNPYITQEKLVDFCRTRGIEVVAYSPIGRGDSELLNEPTLVEMANKYNKSVAQVIMRWHIQRNITVIPKTTRKERLIENNLNSIFKNNKKE</sequence>
<dbReference type="Proteomes" id="UP000759131">
    <property type="component" value="Unassembled WGS sequence"/>
</dbReference>
<comment type="similarity">
    <text evidence="1">Belongs to the aldo/keto reductase family.</text>
</comment>
<dbReference type="Gene3D" id="3.20.20.100">
    <property type="entry name" value="NADP-dependent oxidoreductase domain"/>
    <property type="match status" value="1"/>
</dbReference>
<dbReference type="SUPFAM" id="SSF51430">
    <property type="entry name" value="NAD(P)-linked oxidoreductase"/>
    <property type="match status" value="1"/>
</dbReference>
<dbReference type="Pfam" id="PF00248">
    <property type="entry name" value="Aldo_ket_red"/>
    <property type="match status" value="1"/>
</dbReference>
<dbReference type="InterPro" id="IPR023210">
    <property type="entry name" value="NADP_OxRdtase_dom"/>
</dbReference>
<keyword evidence="2" id="KW-0521">NADP</keyword>
<dbReference type="InterPro" id="IPR036812">
    <property type="entry name" value="NAD(P)_OxRdtase_dom_sf"/>
</dbReference>
<proteinExistence type="inferred from homology"/>